<organism evidence="2 3">
    <name type="scientific">Peteryoungia aggregata LMG 23059</name>
    <dbReference type="NCBI Taxonomy" id="1368425"/>
    <lineage>
        <taxon>Bacteria</taxon>
        <taxon>Pseudomonadati</taxon>
        <taxon>Pseudomonadota</taxon>
        <taxon>Alphaproteobacteria</taxon>
        <taxon>Hyphomicrobiales</taxon>
        <taxon>Rhizobiaceae</taxon>
        <taxon>Peteryoungia</taxon>
    </lineage>
</organism>
<feature type="transmembrane region" description="Helical" evidence="1">
    <location>
        <begin position="119"/>
        <end position="141"/>
    </location>
</feature>
<dbReference type="Proteomes" id="UP001238496">
    <property type="component" value="Unassembled WGS sequence"/>
</dbReference>
<evidence type="ECO:0000313" key="2">
    <source>
        <dbReference type="EMBL" id="MDQ0419073.1"/>
    </source>
</evidence>
<feature type="transmembrane region" description="Helical" evidence="1">
    <location>
        <begin position="78"/>
        <end position="98"/>
    </location>
</feature>
<dbReference type="EMBL" id="JAUSUW010000001">
    <property type="protein sequence ID" value="MDQ0419073.1"/>
    <property type="molecule type" value="Genomic_DNA"/>
</dbReference>
<protein>
    <recommendedName>
        <fullName evidence="4">Transmembrane protein</fullName>
    </recommendedName>
</protein>
<feature type="transmembrane region" description="Helical" evidence="1">
    <location>
        <begin position="348"/>
        <end position="366"/>
    </location>
</feature>
<gene>
    <name evidence="2" type="ORF">J2045_000083</name>
</gene>
<evidence type="ECO:0000256" key="1">
    <source>
        <dbReference type="SAM" id="Phobius"/>
    </source>
</evidence>
<comment type="caution">
    <text evidence="2">The sequence shown here is derived from an EMBL/GenBank/DDBJ whole genome shotgun (WGS) entry which is preliminary data.</text>
</comment>
<reference evidence="2 3" key="1">
    <citation type="submission" date="2023-07" db="EMBL/GenBank/DDBJ databases">
        <title>Genomic Encyclopedia of Type Strains, Phase IV (KMG-IV): sequencing the most valuable type-strain genomes for metagenomic binning, comparative biology and taxonomic classification.</title>
        <authorList>
            <person name="Goeker M."/>
        </authorList>
    </citation>
    <scope>NUCLEOTIDE SEQUENCE [LARGE SCALE GENOMIC DNA]</scope>
    <source>
        <strain evidence="2 3">DSM 1111</strain>
    </source>
</reference>
<accession>A0ABU0G159</accession>
<proteinExistence type="predicted"/>
<keyword evidence="1" id="KW-0812">Transmembrane</keyword>
<feature type="transmembrane region" description="Helical" evidence="1">
    <location>
        <begin position="147"/>
        <end position="177"/>
    </location>
</feature>
<keyword evidence="1" id="KW-0472">Membrane</keyword>
<keyword evidence="3" id="KW-1185">Reference proteome</keyword>
<feature type="transmembrane region" description="Helical" evidence="1">
    <location>
        <begin position="20"/>
        <end position="39"/>
    </location>
</feature>
<sequence length="433" mass="48259">MTLTMATAPGAEKSFGRYGWQLAVLGIALTLAFMMPALINRFPLVMEDSIGYSGQGVGWIRSKVPPILIYPLYRVMGYWALPLFNAIVNAAAWLVLIYGFRIRKAWLVLPFAVAALQPIYTSAVLVDAWFFPAIVFLVFSVKWSSPFLGLAAGLLLAGHGSGLPLAITFILIAAFLFGLKSIRMTLLAIVMMVSANAFVNSKYFPDTPPMSKTFLAARLFSVHPELLRRECERSGNEVLCEAAVLVEDLKQDPETAGRRDYFWDLARILRERFDLRDFERNHAKAIILDGLTYRPFLTALVVVQDFFSFFGPGTKLDFNAVLSEPMPPAYDGSLQAKGLWQDDQTRTLLTGLRFVFYVACIVAVAVGWRSSTIDMRKWFFVIVLMCLANDALFALLSGPPDRYHHRILPLYAAAACILWLSARSASVPAEQKS</sequence>
<dbReference type="RefSeq" id="WP_307367852.1">
    <property type="nucleotide sequence ID" value="NZ_JAUSUW010000001.1"/>
</dbReference>
<name>A0ABU0G159_9HYPH</name>
<evidence type="ECO:0008006" key="4">
    <source>
        <dbReference type="Google" id="ProtNLM"/>
    </source>
</evidence>
<feature type="transmembrane region" description="Helical" evidence="1">
    <location>
        <begin position="403"/>
        <end position="422"/>
    </location>
</feature>
<keyword evidence="1" id="KW-1133">Transmembrane helix</keyword>
<feature type="transmembrane region" description="Helical" evidence="1">
    <location>
        <begin position="378"/>
        <end position="397"/>
    </location>
</feature>
<evidence type="ECO:0000313" key="3">
    <source>
        <dbReference type="Proteomes" id="UP001238496"/>
    </source>
</evidence>